<dbReference type="SMART" id="SM00636">
    <property type="entry name" value="Glyco_18"/>
    <property type="match status" value="1"/>
</dbReference>
<dbReference type="InterPro" id="IPR011583">
    <property type="entry name" value="Chitinase_II/V-like_cat"/>
</dbReference>
<dbReference type="InterPro" id="IPR029070">
    <property type="entry name" value="Chitinase_insertion_sf"/>
</dbReference>
<name>A0AAC9BMM3_9RALS</name>
<accession>A0AAC9BMM3</accession>
<dbReference type="Proteomes" id="UP000077927">
    <property type="component" value="Chromosome 2"/>
</dbReference>
<evidence type="ECO:0000313" key="3">
    <source>
        <dbReference type="Proteomes" id="UP000077927"/>
    </source>
</evidence>
<dbReference type="InterPro" id="IPR017853">
    <property type="entry name" value="GH"/>
</dbReference>
<evidence type="ECO:0000313" key="2">
    <source>
        <dbReference type="EMBL" id="ANH76875.1"/>
    </source>
</evidence>
<proteinExistence type="predicted"/>
<dbReference type="GO" id="GO:0008061">
    <property type="term" value="F:chitin binding"/>
    <property type="evidence" value="ECO:0007669"/>
    <property type="project" value="InterPro"/>
</dbReference>
<dbReference type="Gene3D" id="3.10.50.10">
    <property type="match status" value="1"/>
</dbReference>
<sequence length="288" mass="30363">MNTVSIDVLRASANGDLTGTLPSGLLVNNRAAGKGSYACITNHGAAGFDPDIGHAALVTNRAATLQNIVTLARTQGLSGINLDFEGLYPADRAAYSSFVADLAAQLHAIASKLILSVPPKQADTASNTWTWPYDFASIGQSADFIQVMTYDQHFTGSAPGPVAGIDWMQTVLQYATSVVPASKVLLGLPAYGYDWNRTANTGVSVAFKDMQTLIASTNAVPQWDTVNQSAHFNYVASDGSTHEVWYETSQGLQAKAQLANTLGLAGVSVWVLGSEDASFWTGISAALK</sequence>
<dbReference type="AlphaFoldDB" id="A0AAC9BMM3"/>
<dbReference type="Gene3D" id="3.20.20.80">
    <property type="entry name" value="Glycosidases"/>
    <property type="match status" value="1"/>
</dbReference>
<dbReference type="Pfam" id="PF00704">
    <property type="entry name" value="Glyco_hydro_18"/>
    <property type="match status" value="1"/>
</dbReference>
<dbReference type="PANTHER" id="PTHR46066">
    <property type="entry name" value="CHITINASE DOMAIN-CONTAINING PROTEIN 1 FAMILY MEMBER"/>
    <property type="match status" value="1"/>
</dbReference>
<dbReference type="GO" id="GO:0005975">
    <property type="term" value="P:carbohydrate metabolic process"/>
    <property type="evidence" value="ECO:0007669"/>
    <property type="project" value="InterPro"/>
</dbReference>
<dbReference type="EMBL" id="CP012606">
    <property type="protein sequence ID" value="ANH76875.1"/>
    <property type="molecule type" value="Genomic_DNA"/>
</dbReference>
<dbReference type="PROSITE" id="PS51910">
    <property type="entry name" value="GH18_2"/>
    <property type="match status" value="1"/>
</dbReference>
<keyword evidence="2" id="KW-0378">Hydrolase</keyword>
<reference evidence="2 3" key="1">
    <citation type="submission" date="2015-09" db="EMBL/GenBank/DDBJ databases">
        <authorList>
            <person name="Xu Y."/>
            <person name="Nagy A."/>
            <person name="Liu N.T."/>
            <person name="Nou X."/>
        </authorList>
    </citation>
    <scope>NUCLEOTIDE SEQUENCE [LARGE SCALE GENOMIC DNA]</scope>
    <source>
        <strain evidence="2 3">FC1138</strain>
    </source>
</reference>
<protein>
    <submittedName>
        <fullName evidence="2">Glycosyl hydrolases 18 family protein</fullName>
    </submittedName>
</protein>
<dbReference type="PANTHER" id="PTHR46066:SF2">
    <property type="entry name" value="CHITINASE DOMAIN-CONTAINING PROTEIN 1"/>
    <property type="match status" value="1"/>
</dbReference>
<dbReference type="SUPFAM" id="SSF51445">
    <property type="entry name" value="(Trans)glycosidases"/>
    <property type="match status" value="1"/>
</dbReference>
<dbReference type="GO" id="GO:0016787">
    <property type="term" value="F:hydrolase activity"/>
    <property type="evidence" value="ECO:0007669"/>
    <property type="project" value="UniProtKB-KW"/>
</dbReference>
<evidence type="ECO:0000259" key="1">
    <source>
        <dbReference type="PROSITE" id="PS51910"/>
    </source>
</evidence>
<dbReference type="KEGG" id="rin:ACS15_5512"/>
<organism evidence="2 3">
    <name type="scientific">Ralstonia insidiosa</name>
    <dbReference type="NCBI Taxonomy" id="190721"/>
    <lineage>
        <taxon>Bacteria</taxon>
        <taxon>Pseudomonadati</taxon>
        <taxon>Pseudomonadota</taxon>
        <taxon>Betaproteobacteria</taxon>
        <taxon>Burkholderiales</taxon>
        <taxon>Burkholderiaceae</taxon>
        <taxon>Ralstonia</taxon>
    </lineage>
</organism>
<gene>
    <name evidence="2" type="ORF">ACS15_5512</name>
</gene>
<feature type="domain" description="GH18" evidence="1">
    <location>
        <begin position="1"/>
        <end position="288"/>
    </location>
</feature>
<dbReference type="InterPro" id="IPR001223">
    <property type="entry name" value="Glyco_hydro18_cat"/>
</dbReference>